<feature type="region of interest" description="Disordered" evidence="1">
    <location>
        <begin position="28"/>
        <end position="89"/>
    </location>
</feature>
<dbReference type="RefSeq" id="WP_345360212.1">
    <property type="nucleotide sequence ID" value="NZ_BAABII010000004.1"/>
</dbReference>
<feature type="compositionally biased region" description="Pro residues" evidence="1">
    <location>
        <begin position="52"/>
        <end position="66"/>
    </location>
</feature>
<protein>
    <submittedName>
        <fullName evidence="2">Uncharacterized protein</fullName>
    </submittedName>
</protein>
<reference evidence="2 3" key="1">
    <citation type="submission" date="2024-08" db="EMBL/GenBank/DDBJ databases">
        <title>Genome mining of Saccharopolyspora cebuensis PGLac3 from Nigerian medicinal plant.</title>
        <authorList>
            <person name="Ezeobiora C.E."/>
            <person name="Igbokwe N.H."/>
            <person name="Amin D.H."/>
            <person name="Mendie U.E."/>
        </authorList>
    </citation>
    <scope>NUCLEOTIDE SEQUENCE [LARGE SCALE GENOMIC DNA]</scope>
    <source>
        <strain evidence="2 3">PGLac3</strain>
    </source>
</reference>
<gene>
    <name evidence="2" type="ORF">AB8O55_21195</name>
</gene>
<sequence length="89" mass="9333">MTLTMNAPLTDPRAAGDRLRAALTALLVMSASDDRRPGDPRPRTGARGADRLPPPTTAARPDPVPGEPVDTSFADPGPYAEDPSDPSTR</sequence>
<accession>A0ABV4CLI8</accession>
<evidence type="ECO:0000313" key="2">
    <source>
        <dbReference type="EMBL" id="MEY8041935.1"/>
    </source>
</evidence>
<feature type="compositionally biased region" description="Basic and acidic residues" evidence="1">
    <location>
        <begin position="32"/>
        <end position="42"/>
    </location>
</feature>
<proteinExistence type="predicted"/>
<evidence type="ECO:0000256" key="1">
    <source>
        <dbReference type="SAM" id="MobiDB-lite"/>
    </source>
</evidence>
<keyword evidence="3" id="KW-1185">Reference proteome</keyword>
<organism evidence="2 3">
    <name type="scientific">Saccharopolyspora cebuensis</name>
    <dbReference type="NCBI Taxonomy" id="418759"/>
    <lineage>
        <taxon>Bacteria</taxon>
        <taxon>Bacillati</taxon>
        <taxon>Actinomycetota</taxon>
        <taxon>Actinomycetes</taxon>
        <taxon>Pseudonocardiales</taxon>
        <taxon>Pseudonocardiaceae</taxon>
        <taxon>Saccharopolyspora</taxon>
    </lineage>
</organism>
<dbReference type="Proteomes" id="UP001564626">
    <property type="component" value="Unassembled WGS sequence"/>
</dbReference>
<comment type="caution">
    <text evidence="2">The sequence shown here is derived from an EMBL/GenBank/DDBJ whole genome shotgun (WGS) entry which is preliminary data.</text>
</comment>
<evidence type="ECO:0000313" key="3">
    <source>
        <dbReference type="Proteomes" id="UP001564626"/>
    </source>
</evidence>
<dbReference type="EMBL" id="JBGEHV010000045">
    <property type="protein sequence ID" value="MEY8041935.1"/>
    <property type="molecule type" value="Genomic_DNA"/>
</dbReference>
<name>A0ABV4CLI8_9PSEU</name>